<dbReference type="InterPro" id="IPR014628">
    <property type="entry name" value="Man6P_isomerase_Firm_short"/>
</dbReference>
<accession>A0ABW4JMC1</accession>
<keyword evidence="2 3" id="KW-0862">Zinc</keyword>
<dbReference type="PANTHER" id="PTHR42742:SF3">
    <property type="entry name" value="FRUCTOKINASE"/>
    <property type="match status" value="1"/>
</dbReference>
<organism evidence="5 6">
    <name type="scientific">Alicyclobacillus fodiniaquatilis</name>
    <dbReference type="NCBI Taxonomy" id="1661150"/>
    <lineage>
        <taxon>Bacteria</taxon>
        <taxon>Bacillati</taxon>
        <taxon>Bacillota</taxon>
        <taxon>Bacilli</taxon>
        <taxon>Bacillales</taxon>
        <taxon>Alicyclobacillaceae</taxon>
        <taxon>Alicyclobacillus</taxon>
    </lineage>
</organism>
<dbReference type="InterPro" id="IPR014710">
    <property type="entry name" value="RmlC-like_jellyroll"/>
</dbReference>
<comment type="similarity">
    <text evidence="3">Belongs to the mannose-6-phosphate isomerase type 1 family.</text>
</comment>
<feature type="domain" description="Phosphomannose isomerase type I catalytic" evidence="4">
    <location>
        <begin position="12"/>
        <end position="104"/>
    </location>
</feature>
<dbReference type="Proteomes" id="UP001597079">
    <property type="component" value="Unassembled WGS sequence"/>
</dbReference>
<dbReference type="Pfam" id="PF20511">
    <property type="entry name" value="PMI_typeI_cat"/>
    <property type="match status" value="1"/>
</dbReference>
<dbReference type="PIRSF" id="PIRSF036894">
    <property type="entry name" value="PMI_Firm_short"/>
    <property type="match status" value="1"/>
</dbReference>
<evidence type="ECO:0000256" key="1">
    <source>
        <dbReference type="ARBA" id="ARBA00022723"/>
    </source>
</evidence>
<name>A0ABW4JMC1_9BACL</name>
<keyword evidence="1 3" id="KW-0479">Metal-binding</keyword>
<dbReference type="RefSeq" id="WP_377944877.1">
    <property type="nucleotide sequence ID" value="NZ_JBHUCX010000083.1"/>
</dbReference>
<sequence>MYPVKFKPVPMERIWGGHALKSMFSVDSEQPIGEYWVVSGHPNGMSVVADGPHAGQTLTALTERFPEAYLGQSPQPRFPLLIKFLEAEADLSVQIHPDDAYAQANEGDFGKTEAWYVLDAKPDGVVNYGHSFDSKASYQAAVANGHVRDYLKYQNVRAGDLVYVPARTLHALLAGTKVLEIQQTSDVTYRVYDWDRKDENGQGRALHVEKAADVLQYGVEHAKMTRSVLRDDEKLRQSRLATCPYFTIDELLVHAQVTCPLGHKGNPDVIIAVEGHGQLSCDVDGERHTLRLKPGDAVLVPGTLSDYELIPDGEMTLVRTFY</sequence>
<dbReference type="EMBL" id="JBHUCX010000083">
    <property type="protein sequence ID" value="MFD1676965.1"/>
    <property type="molecule type" value="Genomic_DNA"/>
</dbReference>
<evidence type="ECO:0000256" key="3">
    <source>
        <dbReference type="PIRNR" id="PIRNR036894"/>
    </source>
</evidence>
<comment type="catalytic activity">
    <reaction evidence="3">
        <text>D-mannose 6-phosphate = D-fructose 6-phosphate</text>
        <dbReference type="Rhea" id="RHEA:12356"/>
        <dbReference type="ChEBI" id="CHEBI:58735"/>
        <dbReference type="ChEBI" id="CHEBI:61527"/>
        <dbReference type="EC" id="5.3.1.8"/>
    </reaction>
</comment>
<evidence type="ECO:0000313" key="5">
    <source>
        <dbReference type="EMBL" id="MFD1676965.1"/>
    </source>
</evidence>
<evidence type="ECO:0000313" key="6">
    <source>
        <dbReference type="Proteomes" id="UP001597079"/>
    </source>
</evidence>
<dbReference type="Gene3D" id="2.60.120.10">
    <property type="entry name" value="Jelly Rolls"/>
    <property type="match status" value="2"/>
</dbReference>
<comment type="caution">
    <text evidence="5">The sequence shown here is derived from an EMBL/GenBank/DDBJ whole genome shotgun (WGS) entry which is preliminary data.</text>
</comment>
<dbReference type="SUPFAM" id="SSF51182">
    <property type="entry name" value="RmlC-like cupins"/>
    <property type="match status" value="1"/>
</dbReference>
<dbReference type="GO" id="GO:0016853">
    <property type="term" value="F:isomerase activity"/>
    <property type="evidence" value="ECO:0007669"/>
    <property type="project" value="UniProtKB-KW"/>
</dbReference>
<evidence type="ECO:0000259" key="4">
    <source>
        <dbReference type="Pfam" id="PF20511"/>
    </source>
</evidence>
<dbReference type="InterPro" id="IPR051804">
    <property type="entry name" value="Carb_Metab_Reg_Kinase/Isom"/>
</dbReference>
<dbReference type="CDD" id="cd07010">
    <property type="entry name" value="cupin_PMI_type_I_N_bac"/>
    <property type="match status" value="1"/>
</dbReference>
<proteinExistence type="inferred from homology"/>
<dbReference type="InterPro" id="IPR046457">
    <property type="entry name" value="PMI_typeI_cat"/>
</dbReference>
<gene>
    <name evidence="5" type="ORF">ACFSB2_20015</name>
</gene>
<dbReference type="InterPro" id="IPR011051">
    <property type="entry name" value="RmlC_Cupin_sf"/>
</dbReference>
<dbReference type="PANTHER" id="PTHR42742">
    <property type="entry name" value="TRANSCRIPTIONAL REPRESSOR MPRA"/>
    <property type="match status" value="1"/>
</dbReference>
<protein>
    <recommendedName>
        <fullName evidence="3">Mannose-6-phosphate isomerase</fullName>
        <ecNumber evidence="3">5.3.1.8</ecNumber>
    </recommendedName>
</protein>
<keyword evidence="6" id="KW-1185">Reference proteome</keyword>
<dbReference type="EC" id="5.3.1.8" evidence="3"/>
<evidence type="ECO:0000256" key="2">
    <source>
        <dbReference type="ARBA" id="ARBA00022833"/>
    </source>
</evidence>
<comment type="cofactor">
    <cofactor evidence="3">
        <name>Zn(2+)</name>
        <dbReference type="ChEBI" id="CHEBI:29105"/>
    </cofactor>
</comment>
<keyword evidence="3 5" id="KW-0413">Isomerase</keyword>
<reference evidence="6" key="1">
    <citation type="journal article" date="2019" name="Int. J. Syst. Evol. Microbiol.">
        <title>The Global Catalogue of Microorganisms (GCM) 10K type strain sequencing project: providing services to taxonomists for standard genome sequencing and annotation.</title>
        <authorList>
            <consortium name="The Broad Institute Genomics Platform"/>
            <consortium name="The Broad Institute Genome Sequencing Center for Infectious Disease"/>
            <person name="Wu L."/>
            <person name="Ma J."/>
        </authorList>
    </citation>
    <scope>NUCLEOTIDE SEQUENCE [LARGE SCALE GENOMIC DNA]</scope>
    <source>
        <strain evidence="6">CGMCC 1.12286</strain>
    </source>
</reference>